<proteinExistence type="inferred from homology"/>
<keyword evidence="3" id="KW-0813">Transport</keyword>
<dbReference type="KEGG" id="ajg:KKR91_15945"/>
<keyword evidence="4" id="KW-0547">Nucleotide-binding</keyword>
<dbReference type="InterPro" id="IPR003593">
    <property type="entry name" value="AAA+_ATPase"/>
</dbReference>
<dbReference type="PANTHER" id="PTHR42711">
    <property type="entry name" value="ABC TRANSPORTER ATP-BINDING PROTEIN"/>
    <property type="match status" value="1"/>
</dbReference>
<keyword evidence="6" id="KW-0046">Antibiotic resistance</keyword>
<evidence type="ECO:0000256" key="3">
    <source>
        <dbReference type="ARBA" id="ARBA00022448"/>
    </source>
</evidence>
<dbReference type="GO" id="GO:0046677">
    <property type="term" value="P:response to antibiotic"/>
    <property type="evidence" value="ECO:0007669"/>
    <property type="project" value="UniProtKB-KW"/>
</dbReference>
<name>A0A975M5Q8_9MICC</name>
<dbReference type="Pfam" id="PF00005">
    <property type="entry name" value="ABC_tran"/>
    <property type="match status" value="1"/>
</dbReference>
<evidence type="ECO:0000256" key="1">
    <source>
        <dbReference type="ARBA" id="ARBA00004202"/>
    </source>
</evidence>
<dbReference type="RefSeq" id="WP_210227365.1">
    <property type="nucleotide sequence ID" value="NZ_CP076022.1"/>
</dbReference>
<dbReference type="GO" id="GO:0005524">
    <property type="term" value="F:ATP binding"/>
    <property type="evidence" value="ECO:0007669"/>
    <property type="project" value="UniProtKB-KW"/>
</dbReference>
<dbReference type="GO" id="GO:0016887">
    <property type="term" value="F:ATP hydrolysis activity"/>
    <property type="evidence" value="ECO:0007669"/>
    <property type="project" value="InterPro"/>
</dbReference>
<dbReference type="InterPro" id="IPR017871">
    <property type="entry name" value="ABC_transporter-like_CS"/>
</dbReference>
<dbReference type="InterPro" id="IPR050763">
    <property type="entry name" value="ABC_transporter_ATP-binding"/>
</dbReference>
<keyword evidence="5 8" id="KW-0067">ATP-binding</keyword>
<evidence type="ECO:0000256" key="4">
    <source>
        <dbReference type="ARBA" id="ARBA00022741"/>
    </source>
</evidence>
<dbReference type="Proteomes" id="UP000676885">
    <property type="component" value="Chromosome"/>
</dbReference>
<dbReference type="PROSITE" id="PS00211">
    <property type="entry name" value="ABC_TRANSPORTER_1"/>
    <property type="match status" value="1"/>
</dbReference>
<dbReference type="GO" id="GO:0005886">
    <property type="term" value="C:plasma membrane"/>
    <property type="evidence" value="ECO:0007669"/>
    <property type="project" value="UniProtKB-SubCell"/>
</dbReference>
<gene>
    <name evidence="8" type="ORF">KKR91_15945</name>
</gene>
<dbReference type="PANTHER" id="PTHR42711:SF5">
    <property type="entry name" value="ABC TRANSPORTER ATP-BINDING PROTEIN NATA"/>
    <property type="match status" value="1"/>
</dbReference>
<evidence type="ECO:0000256" key="6">
    <source>
        <dbReference type="ARBA" id="ARBA00023251"/>
    </source>
</evidence>
<comment type="similarity">
    <text evidence="2">Belongs to the ABC transporter superfamily.</text>
</comment>
<accession>A0A975M5Q8</accession>
<evidence type="ECO:0000313" key="9">
    <source>
        <dbReference type="Proteomes" id="UP000676885"/>
    </source>
</evidence>
<dbReference type="InterPro" id="IPR027417">
    <property type="entry name" value="P-loop_NTPase"/>
</dbReference>
<evidence type="ECO:0000259" key="7">
    <source>
        <dbReference type="PROSITE" id="PS50893"/>
    </source>
</evidence>
<protein>
    <submittedName>
        <fullName evidence="8">ABC transporter ATP-binding protein</fullName>
    </submittedName>
</protein>
<dbReference type="AlphaFoldDB" id="A0A975M5Q8"/>
<reference evidence="8 9" key="1">
    <citation type="submission" date="2021-05" db="EMBL/GenBank/DDBJ databases">
        <title>Novel species in genus Arthrobacter.</title>
        <authorList>
            <person name="Zhang G."/>
        </authorList>
    </citation>
    <scope>NUCLEOTIDE SEQUENCE [LARGE SCALE GENOMIC DNA]</scope>
    <source>
        <strain evidence="9">zg-ZUI227</strain>
    </source>
</reference>
<dbReference type="Gene3D" id="3.40.50.300">
    <property type="entry name" value="P-loop containing nucleotide triphosphate hydrolases"/>
    <property type="match status" value="1"/>
</dbReference>
<dbReference type="SUPFAM" id="SSF52540">
    <property type="entry name" value="P-loop containing nucleoside triphosphate hydrolases"/>
    <property type="match status" value="1"/>
</dbReference>
<dbReference type="InterPro" id="IPR003439">
    <property type="entry name" value="ABC_transporter-like_ATP-bd"/>
</dbReference>
<sequence length="309" mass="33127">MSTDTAISVRGLTKRFGATTAVDNLSFEVQAGSVFAFLGTNGAGKSTTISCLTSVIPFDAGEAAVGGDDVRTAGGAVRKNIGVVFQDSVLDPLLTGRENLRIRARFYSSDAAANDARIAELSALIGLEDFVDRRYGTYSGGQRRRVDIARALLHSPSILFLDEPTAGLDPASRAVVWSTIRELRDRHGLTVFLTTHYMEETEEADRVCIIDSGRIIADGTPAQLRAQHSNSVLSITSGNRPALLALAAEVDAGIRDEDDGGVVRLVVPDAATARRILDRHGDHVLDFEFRHGNMDDVFLALTGREGDTA</sequence>
<dbReference type="SMART" id="SM00382">
    <property type="entry name" value="AAA"/>
    <property type="match status" value="1"/>
</dbReference>
<comment type="subcellular location">
    <subcellularLocation>
        <location evidence="1">Cell membrane</location>
        <topology evidence="1">Peripheral membrane protein</topology>
    </subcellularLocation>
</comment>
<evidence type="ECO:0000256" key="5">
    <source>
        <dbReference type="ARBA" id="ARBA00022840"/>
    </source>
</evidence>
<feature type="domain" description="ABC transporter" evidence="7">
    <location>
        <begin position="7"/>
        <end position="237"/>
    </location>
</feature>
<evidence type="ECO:0000256" key="2">
    <source>
        <dbReference type="ARBA" id="ARBA00005417"/>
    </source>
</evidence>
<organism evidence="8 9">
    <name type="scientific">Arthrobacter jiangjiafuii</name>
    <dbReference type="NCBI Taxonomy" id="2817475"/>
    <lineage>
        <taxon>Bacteria</taxon>
        <taxon>Bacillati</taxon>
        <taxon>Actinomycetota</taxon>
        <taxon>Actinomycetes</taxon>
        <taxon>Micrococcales</taxon>
        <taxon>Micrococcaceae</taxon>
        <taxon>Arthrobacter</taxon>
    </lineage>
</organism>
<dbReference type="PROSITE" id="PS50893">
    <property type="entry name" value="ABC_TRANSPORTER_2"/>
    <property type="match status" value="1"/>
</dbReference>
<keyword evidence="9" id="KW-1185">Reference proteome</keyword>
<evidence type="ECO:0000313" key="8">
    <source>
        <dbReference type="EMBL" id="QWC09926.1"/>
    </source>
</evidence>
<dbReference type="EMBL" id="CP076022">
    <property type="protein sequence ID" value="QWC09926.1"/>
    <property type="molecule type" value="Genomic_DNA"/>
</dbReference>